<dbReference type="InterPro" id="IPR025874">
    <property type="entry name" value="DZR"/>
</dbReference>
<comment type="caution">
    <text evidence="4">The sequence shown here is derived from an EMBL/GenBank/DDBJ whole genome shotgun (WGS) entry which is preliminary data.</text>
</comment>
<feature type="domain" description="SPFH" evidence="3">
    <location>
        <begin position="20"/>
        <end position="236"/>
    </location>
</feature>
<feature type="domain" description="Zinc-ribbon" evidence="2">
    <location>
        <begin position="360"/>
        <end position="380"/>
    </location>
</feature>
<organism evidence="4 5">
    <name type="scientific">Acetobacterium fimetarium</name>
    <dbReference type="NCBI Taxonomy" id="52691"/>
    <lineage>
        <taxon>Bacteria</taxon>
        <taxon>Bacillati</taxon>
        <taxon>Bacillota</taxon>
        <taxon>Clostridia</taxon>
        <taxon>Eubacteriales</taxon>
        <taxon>Eubacteriaceae</taxon>
        <taxon>Acetobacterium</taxon>
    </lineage>
</organism>
<dbReference type="PANTHER" id="PTHR37826:SF2">
    <property type="entry name" value="ZINC-RIBBON DOMAIN-CONTAINING PROTEIN"/>
    <property type="match status" value="1"/>
</dbReference>
<gene>
    <name evidence="4" type="ORF">GH808_13010</name>
</gene>
<dbReference type="SUPFAM" id="SSF117892">
    <property type="entry name" value="Band 7/SPFH domain"/>
    <property type="match status" value="1"/>
</dbReference>
<keyword evidence="5" id="KW-1185">Reference proteome</keyword>
<name>A0ABR6WYJ8_9FIRM</name>
<reference evidence="4 5" key="1">
    <citation type="journal article" date="2020" name="mSystems">
        <title>Defining Genomic and Predicted Metabolic Features of the Acetobacterium Genus.</title>
        <authorList>
            <person name="Ross D.E."/>
            <person name="Marshall C.W."/>
            <person name="Gulliver D."/>
            <person name="May H.D."/>
            <person name="Norman R.S."/>
        </authorList>
    </citation>
    <scope>NUCLEOTIDE SEQUENCE [LARGE SCALE GENOMIC DNA]</scope>
    <source>
        <strain evidence="4 5">DSM 8238</strain>
    </source>
</reference>
<dbReference type="InterPro" id="IPR026870">
    <property type="entry name" value="Zinc_ribbon_dom"/>
</dbReference>
<evidence type="ECO:0000313" key="5">
    <source>
        <dbReference type="Proteomes" id="UP000603234"/>
    </source>
</evidence>
<evidence type="ECO:0000259" key="1">
    <source>
        <dbReference type="Pfam" id="PF12773"/>
    </source>
</evidence>
<dbReference type="InterPro" id="IPR036013">
    <property type="entry name" value="Band_7/SPFH_dom_sf"/>
</dbReference>
<dbReference type="InterPro" id="IPR038587">
    <property type="entry name" value="Ribosomal_eL40_sf"/>
</dbReference>
<evidence type="ECO:0000313" key="4">
    <source>
        <dbReference type="EMBL" id="MBC3805336.1"/>
    </source>
</evidence>
<dbReference type="RefSeq" id="WP_186843225.1">
    <property type="nucleotide sequence ID" value="NZ_WJBC01000025.1"/>
</dbReference>
<proteinExistence type="predicted"/>
<dbReference type="CDD" id="cd03408">
    <property type="entry name" value="SPFH_like_u1"/>
    <property type="match status" value="1"/>
</dbReference>
<dbReference type="InterPro" id="IPR033880">
    <property type="entry name" value="SPFH_YdjI"/>
</dbReference>
<dbReference type="PANTHER" id="PTHR37826">
    <property type="entry name" value="FLOTILLIN BAND_7_5 DOMAIN PROTEIN"/>
    <property type="match status" value="1"/>
</dbReference>
<sequence length="383" mass="42064">MAIIDRIKFDGMRNNNEWLVYRYPGEQFTTGSQLIVGEGQVAVFVRGGQALDYFTAGTYTLSTSNIPLLHHIINLPFGGKTPFTAEVYYINKTSKLEINWGTVDPIQLIDPKYHIKLRIRAFGQFGMKVDDYRVLLTELIGSMPPYEAVNYKKMLNYFKGILVMKTKSLIAQTIINNKVSALEISASIDEISKFCKDEISSEFERFGLKVVNFYIQSINFPDEDFAEINKILSEKASFDIIGDQRYVTKRSFDTMETAAGNEGGVAGTMVGTGVGLGVGFGVGGAVAGIASNMTTAVPQQARNKCSKCGKENADGVLFCGECGNRIAPMTIKCAKCGEEVPENSKFCVFCGASMIEKLICKNCGAENETGTKFCRECGTKMEA</sequence>
<dbReference type="Pfam" id="PF12773">
    <property type="entry name" value="DZR"/>
    <property type="match status" value="1"/>
</dbReference>
<dbReference type="Pfam" id="PF13421">
    <property type="entry name" value="Band_7_1"/>
    <property type="match status" value="1"/>
</dbReference>
<dbReference type="Gene3D" id="4.10.1060.50">
    <property type="match status" value="1"/>
</dbReference>
<protein>
    <submittedName>
        <fullName evidence="4">Zinc-ribbon domain-containing protein</fullName>
    </submittedName>
</protein>
<dbReference type="Pfam" id="PF13240">
    <property type="entry name" value="Zn_Ribbon_1"/>
    <property type="match status" value="1"/>
</dbReference>
<accession>A0ABR6WYJ8</accession>
<evidence type="ECO:0000259" key="2">
    <source>
        <dbReference type="Pfam" id="PF13240"/>
    </source>
</evidence>
<feature type="domain" description="DZANK-type" evidence="1">
    <location>
        <begin position="305"/>
        <end position="351"/>
    </location>
</feature>
<evidence type="ECO:0000259" key="3">
    <source>
        <dbReference type="Pfam" id="PF13421"/>
    </source>
</evidence>
<dbReference type="EMBL" id="WJBC01000025">
    <property type="protein sequence ID" value="MBC3805336.1"/>
    <property type="molecule type" value="Genomic_DNA"/>
</dbReference>
<dbReference type="Proteomes" id="UP000603234">
    <property type="component" value="Unassembled WGS sequence"/>
</dbReference>